<feature type="transmembrane region" description="Helical" evidence="1">
    <location>
        <begin position="306"/>
        <end position="324"/>
    </location>
</feature>
<dbReference type="EMBL" id="AEVO01000045">
    <property type="protein sequence ID" value="EFY07228.1"/>
    <property type="molecule type" value="Genomic_DNA"/>
</dbReference>
<dbReference type="eggNOG" id="COG4452">
    <property type="taxonomic scope" value="Bacteria"/>
</dbReference>
<sequence length="438" mass="49038">MDIKAGNFNLGKSISIHILLIFVLSLLLLIPKLFFDFVLSDRQMMLDSALHSITDSWAHEQLIAPPVLAFKGQKTVFTDSDPKNWQKQDVTLFLLPEDVAVTAKLKGEERKRGIYNATLYRAQIDMKGSFDLGKLKESVRSLGIESLRLVDSTPLLYFFLSDAAGIEEVQKLEVNGQSLKAKPGAIKLSNLDSFMAHFDDDLKETVHFDCSYTVRGSLSFAFRALADSAKLNVEGLNLNPGFKGRFLPSKREVQDKTFTANYMLTSLASGYTDLYLDDIPDFNNDIMIDIQDSSQHYTFIERLSKYALLFIGMTFVTILAFELVSGKLISLVQYVTIGAALLLFYLVLLSLSEHLSFTLSYSCAAFLISVLIALYMKAAFKSYKKGITVFLVLVALYIILYTIVNAQTYALLLGTGLLVLMLCVVMYITRHIGEEKTL</sequence>
<feature type="transmembrane region" description="Helical" evidence="1">
    <location>
        <begin position="14"/>
        <end position="35"/>
    </location>
</feature>
<dbReference type="OrthoDB" id="9791851at2"/>
<dbReference type="STRING" id="762983.HMPREF9444_00938"/>
<feature type="transmembrane region" description="Helical" evidence="1">
    <location>
        <begin position="357"/>
        <end position="375"/>
    </location>
</feature>
<feature type="transmembrane region" description="Helical" evidence="1">
    <location>
        <begin position="410"/>
        <end position="429"/>
    </location>
</feature>
<dbReference type="PANTHER" id="PTHR30092">
    <property type="entry name" value="INNER MEMBRANE PROTEIN CRED"/>
    <property type="match status" value="1"/>
</dbReference>
<dbReference type="Pfam" id="PF06123">
    <property type="entry name" value="CreD"/>
    <property type="match status" value="1"/>
</dbReference>
<evidence type="ECO:0000256" key="1">
    <source>
        <dbReference type="SAM" id="Phobius"/>
    </source>
</evidence>
<dbReference type="Proteomes" id="UP000018458">
    <property type="component" value="Unassembled WGS sequence"/>
</dbReference>
<proteinExistence type="predicted"/>
<keyword evidence="1" id="KW-0472">Membrane</keyword>
<keyword evidence="3" id="KW-1185">Reference proteome</keyword>
<feature type="transmembrane region" description="Helical" evidence="1">
    <location>
        <begin position="387"/>
        <end position="404"/>
    </location>
</feature>
<dbReference type="InterPro" id="IPR010364">
    <property type="entry name" value="Uncharacterised_IM_CreD"/>
</dbReference>
<organism evidence="2 3">
    <name type="scientific">Succinatimonas hippei (strain DSM 22608 / JCM 16073 / KCTC 15190 / YIT 12066)</name>
    <dbReference type="NCBI Taxonomy" id="762983"/>
    <lineage>
        <taxon>Bacteria</taxon>
        <taxon>Pseudomonadati</taxon>
        <taxon>Pseudomonadota</taxon>
        <taxon>Gammaproteobacteria</taxon>
        <taxon>Aeromonadales</taxon>
        <taxon>Succinivibrionaceae</taxon>
        <taxon>Succinatimonas</taxon>
    </lineage>
</organism>
<dbReference type="RefSeq" id="WP_009143142.1">
    <property type="nucleotide sequence ID" value="NZ_GL830982.1"/>
</dbReference>
<keyword evidence="1" id="KW-0812">Transmembrane</keyword>
<comment type="caution">
    <text evidence="2">The sequence shown here is derived from an EMBL/GenBank/DDBJ whole genome shotgun (WGS) entry which is preliminary data.</text>
</comment>
<dbReference type="AlphaFoldDB" id="E8LJQ4"/>
<feature type="transmembrane region" description="Helical" evidence="1">
    <location>
        <begin position="331"/>
        <end position="351"/>
    </location>
</feature>
<dbReference type="PANTHER" id="PTHR30092:SF0">
    <property type="entry name" value="INNER MEMBRANE PROTEIN CRED"/>
    <property type="match status" value="1"/>
</dbReference>
<gene>
    <name evidence="2" type="ORF">HMPREF9444_00938</name>
</gene>
<dbReference type="PIRSF" id="PIRSF004548">
    <property type="entry name" value="CreD"/>
    <property type="match status" value="1"/>
</dbReference>
<reference evidence="2 3" key="1">
    <citation type="submission" date="2011-01" db="EMBL/GenBank/DDBJ databases">
        <authorList>
            <person name="Weinstock G."/>
            <person name="Sodergren E."/>
            <person name="Clifton S."/>
            <person name="Fulton L."/>
            <person name="Fulton B."/>
            <person name="Courtney L."/>
            <person name="Fronick C."/>
            <person name="Harrison M."/>
            <person name="Strong C."/>
            <person name="Farmer C."/>
            <person name="Delahaunty K."/>
            <person name="Markovic C."/>
            <person name="Hall O."/>
            <person name="Minx P."/>
            <person name="Tomlinson C."/>
            <person name="Mitreva M."/>
            <person name="Hou S."/>
            <person name="Chen J."/>
            <person name="Wollam A."/>
            <person name="Pepin K.H."/>
            <person name="Johnson M."/>
            <person name="Bhonagiri V."/>
            <person name="Zhang X."/>
            <person name="Suruliraj S."/>
            <person name="Warren W."/>
            <person name="Chinwalla A."/>
            <person name="Mardis E.R."/>
            <person name="Wilson R.K."/>
        </authorList>
    </citation>
    <scope>NUCLEOTIDE SEQUENCE [LARGE SCALE GENOMIC DNA]</scope>
    <source>
        <strain evidence="3">DSM 22608 / JCM 16073 / KCTC 15190 / YIT 12066</strain>
    </source>
</reference>
<accession>E8LJQ4</accession>
<dbReference type="GO" id="GO:0005886">
    <property type="term" value="C:plasma membrane"/>
    <property type="evidence" value="ECO:0007669"/>
    <property type="project" value="TreeGrafter"/>
</dbReference>
<evidence type="ECO:0000313" key="2">
    <source>
        <dbReference type="EMBL" id="EFY07228.1"/>
    </source>
</evidence>
<keyword evidence="1" id="KW-1133">Transmembrane helix</keyword>
<name>E8LJQ4_SUCHY</name>
<protein>
    <submittedName>
        <fullName evidence="2">Inner membrane protein CreD</fullName>
    </submittedName>
</protein>
<dbReference type="HOGENOM" id="CLU_036281_1_0_6"/>
<dbReference type="NCBIfam" id="NF008712">
    <property type="entry name" value="PRK11715.1-1"/>
    <property type="match status" value="1"/>
</dbReference>
<evidence type="ECO:0000313" key="3">
    <source>
        <dbReference type="Proteomes" id="UP000018458"/>
    </source>
</evidence>